<dbReference type="EMBL" id="HBIW01020235">
    <property type="protein sequence ID" value="CAE0701966.1"/>
    <property type="molecule type" value="Transcribed_RNA"/>
</dbReference>
<protein>
    <submittedName>
        <fullName evidence="2">Uncharacterized protein</fullName>
    </submittedName>
</protein>
<feature type="region of interest" description="Disordered" evidence="1">
    <location>
        <begin position="1"/>
        <end position="26"/>
    </location>
</feature>
<evidence type="ECO:0000313" key="2">
    <source>
        <dbReference type="EMBL" id="CAE0701966.1"/>
    </source>
</evidence>
<dbReference type="AlphaFoldDB" id="A0A7S4A2X4"/>
<sequence length="269" mass="28348">MVETRAARRRPSPIDTTKSPPASPAKAPFPVIKLPAAFTVDAAELGADVLASKMAALDVVAVVKTAAAVRKAPRRMMSVKKAPQTVQKKKPKPKEAPPPPCLKTVFKALPHACRSTDSELRAIERRVATLDVHAAVETKGGWEGPPSRSLLGLPPPALHIEPTPAAAAPAPAEDAPAPPIDDAAVAAEAAADALAAAAAATFDEDTICSSDASEEGKTAEERLAARDEARAANEFVDAAADGEQVRPPLHSPETFLHLRESHSKYYRYY</sequence>
<evidence type="ECO:0000256" key="1">
    <source>
        <dbReference type="SAM" id="MobiDB-lite"/>
    </source>
</evidence>
<name>A0A7S4A2X4_9STRA</name>
<evidence type="ECO:0000313" key="3">
    <source>
        <dbReference type="EMBL" id="CAH0368244.1"/>
    </source>
</evidence>
<evidence type="ECO:0000313" key="4">
    <source>
        <dbReference type="Proteomes" id="UP000789595"/>
    </source>
</evidence>
<reference evidence="2" key="1">
    <citation type="submission" date="2021-01" db="EMBL/GenBank/DDBJ databases">
        <authorList>
            <person name="Corre E."/>
            <person name="Pelletier E."/>
            <person name="Niang G."/>
            <person name="Scheremetjew M."/>
            <person name="Finn R."/>
            <person name="Kale V."/>
            <person name="Holt S."/>
            <person name="Cochrane G."/>
            <person name="Meng A."/>
            <person name="Brown T."/>
            <person name="Cohen L."/>
        </authorList>
    </citation>
    <scope>NUCLEOTIDE SEQUENCE</scope>
    <source>
        <strain evidence="2">CCMP1756</strain>
    </source>
</reference>
<feature type="region of interest" description="Disordered" evidence="1">
    <location>
        <begin position="74"/>
        <end position="100"/>
    </location>
</feature>
<organism evidence="2">
    <name type="scientific">Pelagomonas calceolata</name>
    <dbReference type="NCBI Taxonomy" id="35677"/>
    <lineage>
        <taxon>Eukaryota</taxon>
        <taxon>Sar</taxon>
        <taxon>Stramenopiles</taxon>
        <taxon>Ochrophyta</taxon>
        <taxon>Pelagophyceae</taxon>
        <taxon>Pelagomonadales</taxon>
        <taxon>Pelagomonadaceae</taxon>
        <taxon>Pelagomonas</taxon>
    </lineage>
</organism>
<gene>
    <name evidence="2" type="ORF">PCAL00307_LOCUS17402</name>
    <name evidence="3" type="ORF">PECAL_2P13030</name>
</gene>
<proteinExistence type="predicted"/>
<reference evidence="3" key="2">
    <citation type="submission" date="2021-11" db="EMBL/GenBank/DDBJ databases">
        <authorList>
            <consortium name="Genoscope - CEA"/>
            <person name="William W."/>
        </authorList>
    </citation>
    <scope>NUCLEOTIDE SEQUENCE</scope>
</reference>
<dbReference type="EMBL" id="CAKKNE010000002">
    <property type="protein sequence ID" value="CAH0368244.1"/>
    <property type="molecule type" value="Genomic_DNA"/>
</dbReference>
<dbReference type="Proteomes" id="UP000789595">
    <property type="component" value="Unassembled WGS sequence"/>
</dbReference>
<accession>A0A7S4A2X4</accession>
<keyword evidence="4" id="KW-1185">Reference proteome</keyword>